<accession>A0A367JZC5</accession>
<evidence type="ECO:0000313" key="3">
    <source>
        <dbReference type="EMBL" id="RCH95011.1"/>
    </source>
</evidence>
<gene>
    <name evidence="3" type="ORF">CU097_003724</name>
</gene>
<evidence type="ECO:0000313" key="4">
    <source>
        <dbReference type="Proteomes" id="UP000252139"/>
    </source>
</evidence>
<sequence length="372" mass="42779">MKNPRNRGAITALNQFHKRENMQSSFGKEYCEYWKRRETSEATTKAHKRRLDTFLQLNEDTCEGIEAISKNARRKKANNDNTEGNSGSNVDQNSLEDEDNNEAPDNNARNNNAPDNNEDDDITVADGEDLFKEIITTTNKISDELSSFQILLFDDNGVAALLKDLLGEKLYCQIKTETSLLKHYMSPFCSELISLVTEAPPSTALLRKIIRKSTLGDEAFDPIIHADLSFVEVVATHLFEREIQTTSTTKWDGVAFAIKDKKITPVLVEFSGGVKFNTTDKKEQDDETKMVGNILNILKYIEALQMANYPIPQHYIRFFGWYFSVYYITSVLTKIHFQLYCRRKNHLRVYLLVEKRRVHKETVLHNHLPNDL</sequence>
<keyword evidence="2" id="KW-0472">Membrane</keyword>
<keyword evidence="2" id="KW-1133">Transmembrane helix</keyword>
<reference evidence="3 4" key="1">
    <citation type="journal article" date="2018" name="G3 (Bethesda)">
        <title>Phylogenetic and Phylogenomic Definition of Rhizopus Species.</title>
        <authorList>
            <person name="Gryganskyi A.P."/>
            <person name="Golan J."/>
            <person name="Dolatabadi S."/>
            <person name="Mondo S."/>
            <person name="Robb S."/>
            <person name="Idnurm A."/>
            <person name="Muszewska A."/>
            <person name="Steczkiewicz K."/>
            <person name="Masonjones S."/>
            <person name="Liao H.L."/>
            <person name="Gajdeczka M.T."/>
            <person name="Anike F."/>
            <person name="Vuek A."/>
            <person name="Anishchenko I.M."/>
            <person name="Voigt K."/>
            <person name="de Hoog G.S."/>
            <person name="Smith M.E."/>
            <person name="Heitman J."/>
            <person name="Vilgalys R."/>
            <person name="Stajich J.E."/>
        </authorList>
    </citation>
    <scope>NUCLEOTIDE SEQUENCE [LARGE SCALE GENOMIC DNA]</scope>
    <source>
        <strain evidence="3 4">CBS 357.93</strain>
    </source>
</reference>
<dbReference type="EMBL" id="PJQL01000513">
    <property type="protein sequence ID" value="RCH95011.1"/>
    <property type="molecule type" value="Genomic_DNA"/>
</dbReference>
<dbReference type="AlphaFoldDB" id="A0A367JZC5"/>
<keyword evidence="2" id="KW-0812">Transmembrane</keyword>
<proteinExistence type="predicted"/>
<evidence type="ECO:0000256" key="2">
    <source>
        <dbReference type="SAM" id="Phobius"/>
    </source>
</evidence>
<evidence type="ECO:0000256" key="1">
    <source>
        <dbReference type="SAM" id="MobiDB-lite"/>
    </source>
</evidence>
<comment type="caution">
    <text evidence="3">The sequence shown here is derived from an EMBL/GenBank/DDBJ whole genome shotgun (WGS) entry which is preliminary data.</text>
</comment>
<dbReference type="Proteomes" id="UP000252139">
    <property type="component" value="Unassembled WGS sequence"/>
</dbReference>
<keyword evidence="4" id="KW-1185">Reference proteome</keyword>
<feature type="compositionally biased region" description="Polar residues" evidence="1">
    <location>
        <begin position="80"/>
        <end position="93"/>
    </location>
</feature>
<feature type="region of interest" description="Disordered" evidence="1">
    <location>
        <begin position="73"/>
        <end position="123"/>
    </location>
</feature>
<organism evidence="3 4">
    <name type="scientific">Rhizopus azygosporus</name>
    <name type="common">Rhizopus microsporus var. azygosporus</name>
    <dbReference type="NCBI Taxonomy" id="86630"/>
    <lineage>
        <taxon>Eukaryota</taxon>
        <taxon>Fungi</taxon>
        <taxon>Fungi incertae sedis</taxon>
        <taxon>Mucoromycota</taxon>
        <taxon>Mucoromycotina</taxon>
        <taxon>Mucoromycetes</taxon>
        <taxon>Mucorales</taxon>
        <taxon>Mucorineae</taxon>
        <taxon>Rhizopodaceae</taxon>
        <taxon>Rhizopus</taxon>
    </lineage>
</organism>
<feature type="transmembrane region" description="Helical" evidence="2">
    <location>
        <begin position="318"/>
        <end position="337"/>
    </location>
</feature>
<dbReference type="OrthoDB" id="2281419at2759"/>
<protein>
    <submittedName>
        <fullName evidence="3">Uncharacterized protein</fullName>
    </submittedName>
</protein>
<feature type="compositionally biased region" description="Low complexity" evidence="1">
    <location>
        <begin position="103"/>
        <end position="115"/>
    </location>
</feature>
<name>A0A367JZC5_RHIAZ</name>